<accession>A0A067P744</accession>
<reference evidence="4" key="1">
    <citation type="journal article" date="2014" name="Proc. Natl. Acad. Sci. U.S.A.">
        <title>Extensive sampling of basidiomycete genomes demonstrates inadequacy of the white-rot/brown-rot paradigm for wood decay fungi.</title>
        <authorList>
            <person name="Riley R."/>
            <person name="Salamov A.A."/>
            <person name="Brown D.W."/>
            <person name="Nagy L.G."/>
            <person name="Floudas D."/>
            <person name="Held B.W."/>
            <person name="Levasseur A."/>
            <person name="Lombard V."/>
            <person name="Morin E."/>
            <person name="Otillar R."/>
            <person name="Lindquist E.A."/>
            <person name="Sun H."/>
            <person name="LaButti K.M."/>
            <person name="Schmutz J."/>
            <person name="Jabbour D."/>
            <person name="Luo H."/>
            <person name="Baker S.E."/>
            <person name="Pisabarro A.G."/>
            <person name="Walton J.D."/>
            <person name="Blanchette R.A."/>
            <person name="Henrissat B."/>
            <person name="Martin F."/>
            <person name="Cullen D."/>
            <person name="Hibbett D.S."/>
            <person name="Grigoriev I.V."/>
        </authorList>
    </citation>
    <scope>NUCLEOTIDE SEQUENCE [LARGE SCALE GENOMIC DNA]</scope>
    <source>
        <strain evidence="4">PC15</strain>
    </source>
</reference>
<sequence>MCRKGYKNSAGKIYREGMRKKYRNTVIKMGAAQVGYTEMIQVGYGEEVDWRCAAAGLWLGQLKPSVVGSEGDPGMAGGGAKGSAPADRVAATGVTAGAAGVDVEEEEGTIVLAGVTTVGEELGGGSSAGIDAGKIVGIIGGADATGVVGVGVAAEGDIAGFVGRIGGIVGMVEAAEIVEDGIAGTGKIGVTVDMVETTGIVEDRATDEGKIGGIVGWTGGGVPVELAGIPTAGVADLGEGRRTLSWIWYTVSDEELSDPGKVQACLRVEWVKARARAERWREEVLLLEEEMCRAIAYCCWKAEYWENVSRIKLSDDASVQEGGRAYAHRQANYEQRRAAQWESKWCAIRDRASLVVTSTLNQTENNIVVPPLVVEVGSVGCTRGNYKPRTWNYNMRRGYVGRNYNMPIGKARGHDTARSASLLHLHTTAPASLLSSYTRHTRVLGAGCCVLGTEAREGHRTDKLATRLPNDALPNLVQPLGSITNFRNARSHAAVLQGYAGRPDGDPRHVPLAEADKAHARAIQLATLVPFDDIPREWPIASSLALRLNRPGSNAATLQEILTKLDGLEDRLTAKVDAVEVAIGQRIARLEETVRASTIASLRALNGAREEGALIPYEIIPFPDGKHPTDAEFQKHNQCHPFPLLRKMANIVQLNRGDLLRYLQHYGITPANMPADEPGRHKLLCEMIGVSVIVIRHHFA</sequence>
<dbReference type="VEuPathDB" id="FungiDB:PLEOSDRAFT_165481"/>
<protein>
    <recommendedName>
        <fullName evidence="2">Mug135-like C-terminal domain-containing protein</fullName>
    </recommendedName>
</protein>
<dbReference type="EMBL" id="KL198005">
    <property type="protein sequence ID" value="KDQ32227.1"/>
    <property type="molecule type" value="Genomic_DNA"/>
</dbReference>
<dbReference type="OrthoDB" id="3232711at2759"/>
<dbReference type="Pfam" id="PF08593">
    <property type="entry name" value="Mug135_C"/>
    <property type="match status" value="1"/>
</dbReference>
<evidence type="ECO:0000313" key="4">
    <source>
        <dbReference type="Proteomes" id="UP000027073"/>
    </source>
</evidence>
<gene>
    <name evidence="3" type="ORF">PLEOSDRAFT_165481</name>
</gene>
<name>A0A067P744_PLEO1</name>
<dbReference type="AlphaFoldDB" id="A0A067P744"/>
<dbReference type="InParanoid" id="A0A067P744"/>
<evidence type="ECO:0000259" key="2">
    <source>
        <dbReference type="Pfam" id="PF08593"/>
    </source>
</evidence>
<evidence type="ECO:0000256" key="1">
    <source>
        <dbReference type="ARBA" id="ARBA00005788"/>
    </source>
</evidence>
<dbReference type="InterPro" id="IPR013902">
    <property type="entry name" value="Mug135-like_C"/>
</dbReference>
<dbReference type="Proteomes" id="UP000027073">
    <property type="component" value="Unassembled WGS sequence"/>
</dbReference>
<comment type="similarity">
    <text evidence="1">Belongs to the UPF0612 family.</text>
</comment>
<organism evidence="3 4">
    <name type="scientific">Pleurotus ostreatus (strain PC15)</name>
    <name type="common">Oyster mushroom</name>
    <dbReference type="NCBI Taxonomy" id="1137138"/>
    <lineage>
        <taxon>Eukaryota</taxon>
        <taxon>Fungi</taxon>
        <taxon>Dikarya</taxon>
        <taxon>Basidiomycota</taxon>
        <taxon>Agaricomycotina</taxon>
        <taxon>Agaricomycetes</taxon>
        <taxon>Agaricomycetidae</taxon>
        <taxon>Agaricales</taxon>
        <taxon>Pleurotineae</taxon>
        <taxon>Pleurotaceae</taxon>
        <taxon>Pleurotus</taxon>
    </lineage>
</organism>
<dbReference type="STRING" id="1137138.A0A067P744"/>
<proteinExistence type="inferred from homology"/>
<dbReference type="HOGENOM" id="CLU_393852_0_0_1"/>
<feature type="domain" description="Mug135-like C-terminal" evidence="2">
    <location>
        <begin position="605"/>
        <end position="690"/>
    </location>
</feature>
<evidence type="ECO:0000313" key="3">
    <source>
        <dbReference type="EMBL" id="KDQ32227.1"/>
    </source>
</evidence>